<dbReference type="FunFam" id="2.10.25.10:FF:000015">
    <property type="entry name" value="neurexin-1 isoform X1"/>
    <property type="match status" value="1"/>
</dbReference>
<keyword evidence="11 16" id="KW-0472">Membrane</keyword>
<feature type="compositionally biased region" description="Polar residues" evidence="15">
    <location>
        <begin position="1357"/>
        <end position="1368"/>
    </location>
</feature>
<keyword evidence="21" id="KW-1185">Reference proteome</keyword>
<evidence type="ECO:0000256" key="10">
    <source>
        <dbReference type="ARBA" id="ARBA00022989"/>
    </source>
</evidence>
<accession>A0A3Q3IWA0</accession>
<feature type="domain" description="EGF-like" evidence="19">
    <location>
        <begin position="198"/>
        <end position="236"/>
    </location>
</feature>
<dbReference type="GO" id="GO:0007155">
    <property type="term" value="P:cell adhesion"/>
    <property type="evidence" value="ECO:0007669"/>
    <property type="project" value="UniProtKB-KW"/>
</dbReference>
<feature type="domain" description="Laminin G" evidence="18">
    <location>
        <begin position="279"/>
        <end position="461"/>
    </location>
</feature>
<dbReference type="FunFam" id="2.60.120.200:FF:000003">
    <property type="entry name" value="neurexin-1 isoform X1"/>
    <property type="match status" value="1"/>
</dbReference>
<sequence>MVLQKPHGAHIIWVGLLICCFVEIGTCLEFTGAEGQWARFPVWNACCESEMSFNMKTKSSHGLLVYFDDEGFCDFLELLILNGKLSLRFSIFCAEPATVVSDTAVNDSQWHAVMIRRNFKNTTLMVDSEIKWAEVKSKRRDMTVFSHLFVGGIPPELRSVALRMTSAAVRDQLPFTGWITDIKVNNTESVMINSEGVLKDLCGAANICLNGGVCSLINDEPSCDCSQTGFHGKDCSEEDIYTEGLAHLMMGDQGKSKGQRGEVWLLRSLLSVQGKEEYVATFKGSEFFCYDLSLNPIQSSSDEITLSFKTLQRNGLMLHTGKSADYVNLALKNGAVSLVINLGSGAFEALVEPVNGKFNDNDWHDVKVTRNLRQVTISVDGILTTTGYTQEDYTMLGSDDFFYVGGSPSTADLPGSPVSNNFMGCLKEVVYKNNDVRLELSRLARQGDPKMKIHGTVAFKCENVATLDPITFETPESYIILNKWNAKKTGSISFDFRTTEPNGLLLFSHGKPKQQPKDSKSPQTLKVDFFAIEMLDGHLYLLLDMGSGTTKTKAVNKKVNDGEWYHVDFQRDGRSGTISINTLRTAYTAPGESEILDLDDNLYLGGLPENKMGLVFPTEVWTALLNYGYVGCIRDLFIDGQSKDVRRLAEIQKAAGVKPSCSKEPPKQCLSNPCQNNGICREGWNRYVCDCSGTGYLGRSCEREATILSYDGSKFMKVQLPVVMHTEAEDVSLRFRSQRAYGILIATTSRDSADSLRLELESGRVRLTVNLDCIRINCTSSKGPETIFAGQNLNDNEWHTVRVFRRGKSLKLTVDDLPSVEGQMAGDHTQLEFHNIETGIVTEKRFLSMVPSNFIGHLQSLSFNGMAYIDLCKNGDIDYCELNAMIGFKNIIADPVTFKSRSSYVTLTTLQAYYSMHLFFQFKTTSSDGLILYNSGDGNDFIVVELVKGYLHYVSDLGNGAHLIKGNSNKPLNDNHWHNVIISRDTNNLHTVKIDTKITTQTTAGAKNLDLKGNLYIGGVAKEMYKELPKLVHAKEGFQGCLASVDLNGRLPDLMSDALDCVGQIERGCEGPSTTCQEDSCANQGVCLQQWEGFSCDCSMTTFGGPLCNDAGTTYIFGRDGGLITYTWPPNDRPSTRADRLAIGFSTHLKDAVLVRVDSSSGLGDFLKLHIEKGNVAVVFNVGTDDINIEETSKFVNDGKYHIVKFTRSGGNATLQVDDLPVIERYPTGSNDNERLAIARQRIPYRLGRVVDEWLLDKGRQLTIFNSQTTIQIGGWERDRSRSFQGQLSGLYYNGLKVFNMAAEGDPNIRIQGSVRLVGESPSSITPQSSTTANRSETSTSIMEITTTTASSKRVKQTTPREPQQTTDDFLVASAECPSDDEDIDPCEPSSGGLANPTGAAPKGYPGTSEVFRESSSTTGMVVGIVAAAALCILILLYAMYKYRNRDEGSYHVDESRNYISNSAQSNGTIVKEKPVNTAKTSSKNKKNKDKEYYV</sequence>
<dbReference type="PANTHER" id="PTHR15036">
    <property type="entry name" value="PIKACHURIN-LIKE PROTEIN"/>
    <property type="match status" value="1"/>
</dbReference>
<feature type="domain" description="Laminin G" evidence="18">
    <location>
        <begin position="27"/>
        <end position="214"/>
    </location>
</feature>
<keyword evidence="6 17" id="KW-0732">Signal</keyword>
<evidence type="ECO:0000313" key="21">
    <source>
        <dbReference type="Proteomes" id="UP000261600"/>
    </source>
</evidence>
<reference evidence="20" key="1">
    <citation type="submission" date="2025-08" db="UniProtKB">
        <authorList>
            <consortium name="Ensembl"/>
        </authorList>
    </citation>
    <scope>IDENTIFICATION</scope>
</reference>
<dbReference type="Ensembl" id="ENSMALT00000005194.1">
    <property type="protein sequence ID" value="ENSMALP00000005076.1"/>
    <property type="gene ID" value="ENSMALG00000003555.1"/>
</dbReference>
<feature type="domain" description="EGF-like" evidence="19">
    <location>
        <begin position="1072"/>
        <end position="1109"/>
    </location>
</feature>
<dbReference type="PANTHER" id="PTHR15036:SF51">
    <property type="entry name" value="NEUREXIN-1"/>
    <property type="match status" value="1"/>
</dbReference>
<evidence type="ECO:0000256" key="17">
    <source>
        <dbReference type="SAM" id="SignalP"/>
    </source>
</evidence>
<dbReference type="FunFam" id="2.10.25.10:FF:000029">
    <property type="entry name" value="neurexin-1 isoform X1"/>
    <property type="match status" value="1"/>
</dbReference>
<evidence type="ECO:0000259" key="19">
    <source>
        <dbReference type="PROSITE" id="PS50026"/>
    </source>
</evidence>
<dbReference type="InterPro" id="IPR050372">
    <property type="entry name" value="Neurexin-related_CASP"/>
</dbReference>
<evidence type="ECO:0000259" key="18">
    <source>
        <dbReference type="PROSITE" id="PS50025"/>
    </source>
</evidence>
<dbReference type="SMART" id="SM00181">
    <property type="entry name" value="EGF"/>
    <property type="match status" value="3"/>
</dbReference>
<keyword evidence="10 16" id="KW-1133">Transmembrane helix</keyword>
<evidence type="ECO:0000256" key="5">
    <source>
        <dbReference type="ARBA" id="ARBA00022723"/>
    </source>
</evidence>
<dbReference type="InterPro" id="IPR001791">
    <property type="entry name" value="Laminin_G"/>
</dbReference>
<evidence type="ECO:0000256" key="11">
    <source>
        <dbReference type="ARBA" id="ARBA00023136"/>
    </source>
</evidence>
<dbReference type="FunFam" id="2.60.120.200:FF:000004">
    <property type="entry name" value="neurexin-1 isoform X1"/>
    <property type="match status" value="1"/>
</dbReference>
<dbReference type="SMART" id="SM00282">
    <property type="entry name" value="LamG"/>
    <property type="match status" value="6"/>
</dbReference>
<dbReference type="FunFam" id="2.60.120.200:FF:000014">
    <property type="entry name" value="neurexin-1 isoform X1"/>
    <property type="match status" value="1"/>
</dbReference>
<evidence type="ECO:0000256" key="4">
    <source>
        <dbReference type="ARBA" id="ARBA00022692"/>
    </source>
</evidence>
<evidence type="ECO:0000256" key="3">
    <source>
        <dbReference type="ARBA" id="ARBA00022536"/>
    </source>
</evidence>
<evidence type="ECO:0000256" key="16">
    <source>
        <dbReference type="SAM" id="Phobius"/>
    </source>
</evidence>
<evidence type="ECO:0000256" key="14">
    <source>
        <dbReference type="PROSITE-ProRule" id="PRU00076"/>
    </source>
</evidence>
<comment type="subcellular location">
    <subcellularLocation>
        <location evidence="1">Membrane</location>
        <topology evidence="1">Single-pass type I membrane protein</topology>
    </subcellularLocation>
</comment>
<feature type="domain" description="Laminin G" evidence="18">
    <location>
        <begin position="707"/>
        <end position="880"/>
    </location>
</feature>
<evidence type="ECO:0000256" key="12">
    <source>
        <dbReference type="ARBA" id="ARBA00023157"/>
    </source>
</evidence>
<keyword evidence="5" id="KW-0479">Metal-binding</keyword>
<reference evidence="20" key="2">
    <citation type="submission" date="2025-09" db="UniProtKB">
        <authorList>
            <consortium name="Ensembl"/>
        </authorList>
    </citation>
    <scope>IDENTIFICATION</scope>
</reference>
<feature type="compositionally biased region" description="Low complexity" evidence="15">
    <location>
        <begin position="1321"/>
        <end position="1352"/>
    </location>
</feature>
<dbReference type="FunFam" id="2.60.120.200:FF:000001">
    <property type="entry name" value="neurexin-1 isoform X1"/>
    <property type="match status" value="1"/>
</dbReference>
<comment type="similarity">
    <text evidence="2">Belongs to the neurexin family.</text>
</comment>
<evidence type="ECO:0000256" key="9">
    <source>
        <dbReference type="ARBA" id="ARBA00022889"/>
    </source>
</evidence>
<organism evidence="20 21">
    <name type="scientific">Monopterus albus</name>
    <name type="common">Swamp eel</name>
    <dbReference type="NCBI Taxonomy" id="43700"/>
    <lineage>
        <taxon>Eukaryota</taxon>
        <taxon>Metazoa</taxon>
        <taxon>Chordata</taxon>
        <taxon>Craniata</taxon>
        <taxon>Vertebrata</taxon>
        <taxon>Euteleostomi</taxon>
        <taxon>Actinopterygii</taxon>
        <taxon>Neopterygii</taxon>
        <taxon>Teleostei</taxon>
        <taxon>Neoteleostei</taxon>
        <taxon>Acanthomorphata</taxon>
        <taxon>Anabantaria</taxon>
        <taxon>Synbranchiformes</taxon>
        <taxon>Synbranchidae</taxon>
        <taxon>Monopterus</taxon>
    </lineage>
</organism>
<protein>
    <recommendedName>
        <fullName evidence="22">Neurexin 1</fullName>
    </recommendedName>
</protein>
<feature type="signal peptide" evidence="17">
    <location>
        <begin position="1"/>
        <end position="27"/>
    </location>
</feature>
<comment type="caution">
    <text evidence="14">Lacks conserved residue(s) required for the propagation of feature annotation.</text>
</comment>
<dbReference type="SMART" id="SM00294">
    <property type="entry name" value="4.1m"/>
    <property type="match status" value="1"/>
</dbReference>
<keyword evidence="7" id="KW-0677">Repeat</keyword>
<feature type="domain" description="EGF-like" evidence="19">
    <location>
        <begin position="665"/>
        <end position="702"/>
    </location>
</feature>
<dbReference type="InterPro" id="IPR013320">
    <property type="entry name" value="ConA-like_dom_sf"/>
</dbReference>
<dbReference type="FunFam" id="2.60.120.200:FF:000007">
    <property type="entry name" value="neurexin-1 isoform X1"/>
    <property type="match status" value="1"/>
</dbReference>
<evidence type="ECO:0000256" key="7">
    <source>
        <dbReference type="ARBA" id="ARBA00022737"/>
    </source>
</evidence>
<feature type="domain" description="Laminin G" evidence="18">
    <location>
        <begin position="468"/>
        <end position="661"/>
    </location>
</feature>
<dbReference type="PROSITE" id="PS50025">
    <property type="entry name" value="LAM_G_DOMAIN"/>
    <property type="match status" value="6"/>
</dbReference>
<proteinExistence type="inferred from homology"/>
<feature type="region of interest" description="Disordered" evidence="15">
    <location>
        <begin position="1464"/>
        <end position="1495"/>
    </location>
</feature>
<evidence type="ECO:0000313" key="20">
    <source>
        <dbReference type="Ensembl" id="ENSMALP00000005076.1"/>
    </source>
</evidence>
<dbReference type="PROSITE" id="PS50026">
    <property type="entry name" value="EGF_3"/>
    <property type="match status" value="3"/>
</dbReference>
<evidence type="ECO:0000256" key="6">
    <source>
        <dbReference type="ARBA" id="ARBA00022729"/>
    </source>
</evidence>
<feature type="region of interest" description="Disordered" evidence="15">
    <location>
        <begin position="1320"/>
        <end position="1411"/>
    </location>
</feature>
<keyword evidence="9" id="KW-0130">Cell adhesion</keyword>
<dbReference type="FunFam" id="2.60.120.200:FF:000005">
    <property type="entry name" value="neurexin-1 isoform X1"/>
    <property type="match status" value="1"/>
</dbReference>
<keyword evidence="8" id="KW-0106">Calcium</keyword>
<evidence type="ECO:0000256" key="15">
    <source>
        <dbReference type="SAM" id="MobiDB-lite"/>
    </source>
</evidence>
<evidence type="ECO:0008006" key="22">
    <source>
        <dbReference type="Google" id="ProtNLM"/>
    </source>
</evidence>
<feature type="domain" description="Laminin G" evidence="18">
    <location>
        <begin position="1113"/>
        <end position="1315"/>
    </location>
</feature>
<comment type="function">
    <text evidence="13">Neuronal cell surface protein that may be involved in cell recognition and cell adhesion.</text>
</comment>
<feature type="domain" description="Laminin G" evidence="18">
    <location>
        <begin position="894"/>
        <end position="1069"/>
    </location>
</feature>
<evidence type="ECO:0000256" key="13">
    <source>
        <dbReference type="ARBA" id="ARBA00054347"/>
    </source>
</evidence>
<dbReference type="GO" id="GO:0016020">
    <property type="term" value="C:membrane"/>
    <property type="evidence" value="ECO:0007669"/>
    <property type="project" value="UniProtKB-SubCell"/>
</dbReference>
<dbReference type="GO" id="GO:0046872">
    <property type="term" value="F:metal ion binding"/>
    <property type="evidence" value="ECO:0007669"/>
    <property type="project" value="UniProtKB-KW"/>
</dbReference>
<dbReference type="CDD" id="cd00054">
    <property type="entry name" value="EGF_CA"/>
    <property type="match status" value="2"/>
</dbReference>
<evidence type="ECO:0000256" key="8">
    <source>
        <dbReference type="ARBA" id="ARBA00022837"/>
    </source>
</evidence>
<name>A0A3Q3IWA0_MONAL</name>
<keyword evidence="12" id="KW-1015">Disulfide bond</keyword>
<dbReference type="InterPro" id="IPR000742">
    <property type="entry name" value="EGF"/>
</dbReference>
<feature type="transmembrane region" description="Helical" evidence="16">
    <location>
        <begin position="1421"/>
        <end position="1441"/>
    </location>
</feature>
<keyword evidence="4 16" id="KW-0812">Transmembrane</keyword>
<dbReference type="Proteomes" id="UP000261600">
    <property type="component" value="Unplaced"/>
</dbReference>
<dbReference type="Pfam" id="PF00008">
    <property type="entry name" value="EGF"/>
    <property type="match status" value="1"/>
</dbReference>
<evidence type="ECO:0000256" key="2">
    <source>
        <dbReference type="ARBA" id="ARBA00010241"/>
    </source>
</evidence>
<dbReference type="Pfam" id="PF02210">
    <property type="entry name" value="Laminin_G_2"/>
    <property type="match status" value="6"/>
</dbReference>
<dbReference type="Gene3D" id="2.10.25.10">
    <property type="entry name" value="Laminin"/>
    <property type="match status" value="3"/>
</dbReference>
<keyword evidence="3 14" id="KW-0245">EGF-like domain</keyword>
<dbReference type="InterPro" id="IPR003585">
    <property type="entry name" value="Neurexin-like"/>
</dbReference>
<feature type="chain" id="PRO_5018548404" description="Neurexin 1" evidence="17">
    <location>
        <begin position="28"/>
        <end position="1495"/>
    </location>
</feature>
<dbReference type="Gene3D" id="2.60.120.200">
    <property type="match status" value="6"/>
</dbReference>
<dbReference type="CDD" id="cd00110">
    <property type="entry name" value="LamG"/>
    <property type="match status" value="6"/>
</dbReference>
<evidence type="ECO:0000256" key="1">
    <source>
        <dbReference type="ARBA" id="ARBA00004479"/>
    </source>
</evidence>
<dbReference type="SUPFAM" id="SSF49899">
    <property type="entry name" value="Concanavalin A-like lectins/glucanases"/>
    <property type="match status" value="6"/>
</dbReference>